<keyword evidence="3" id="KW-1185">Reference proteome</keyword>
<evidence type="ECO:0000313" key="2">
    <source>
        <dbReference type="EMBL" id="KAJ9133600.1"/>
    </source>
</evidence>
<gene>
    <name evidence="2" type="ORF">NKR19_g8996</name>
</gene>
<protein>
    <submittedName>
        <fullName evidence="2">Uncharacterized protein</fullName>
    </submittedName>
</protein>
<feature type="compositionally biased region" description="Polar residues" evidence="1">
    <location>
        <begin position="1"/>
        <end position="11"/>
    </location>
</feature>
<evidence type="ECO:0000256" key="1">
    <source>
        <dbReference type="SAM" id="MobiDB-lite"/>
    </source>
</evidence>
<organism evidence="2 3">
    <name type="scientific">Coniochaeta hoffmannii</name>
    <dbReference type="NCBI Taxonomy" id="91930"/>
    <lineage>
        <taxon>Eukaryota</taxon>
        <taxon>Fungi</taxon>
        <taxon>Dikarya</taxon>
        <taxon>Ascomycota</taxon>
        <taxon>Pezizomycotina</taxon>
        <taxon>Sordariomycetes</taxon>
        <taxon>Sordariomycetidae</taxon>
        <taxon>Coniochaetales</taxon>
        <taxon>Coniochaetaceae</taxon>
        <taxon>Coniochaeta</taxon>
    </lineage>
</organism>
<name>A0AA38VHV5_9PEZI</name>
<reference evidence="2" key="1">
    <citation type="submission" date="2022-07" db="EMBL/GenBank/DDBJ databases">
        <title>Fungi with potential for degradation of polypropylene.</title>
        <authorList>
            <person name="Gostincar C."/>
        </authorList>
    </citation>
    <scope>NUCLEOTIDE SEQUENCE</scope>
    <source>
        <strain evidence="2">EXF-13287</strain>
    </source>
</reference>
<evidence type="ECO:0000313" key="3">
    <source>
        <dbReference type="Proteomes" id="UP001174691"/>
    </source>
</evidence>
<comment type="caution">
    <text evidence="2">The sequence shown here is derived from an EMBL/GenBank/DDBJ whole genome shotgun (WGS) entry which is preliminary data.</text>
</comment>
<dbReference type="EMBL" id="JANBVN010000199">
    <property type="protein sequence ID" value="KAJ9133600.1"/>
    <property type="molecule type" value="Genomic_DNA"/>
</dbReference>
<dbReference type="AlphaFoldDB" id="A0AA38VHV5"/>
<proteinExistence type="predicted"/>
<dbReference type="Proteomes" id="UP001174691">
    <property type="component" value="Unassembled WGS sequence"/>
</dbReference>
<feature type="region of interest" description="Disordered" evidence="1">
    <location>
        <begin position="1"/>
        <end position="79"/>
    </location>
</feature>
<sequence>MDNSNTSNPSLGPTKARTGESSTASPPPDAGVQSENDDSPQRGMLSAILLRLDQVATTPSSSTEHDNPEPSPPHISEIDPDSIFSEAQSIRNDFLRLKSRYRQWRRHPDRIAVEAPRIPELEVALLPADQVELRSRAVLVHSEARNLELCQENADLRRALADAAAEKGRRDEVLVPLAVHARAAATYVETRGVDFPGTLAVLLTLLRRCDSVGDLYSDRAWASWGRTDDGVGDACGDEGSSDGAC</sequence>
<accession>A0AA38VHV5</accession>